<keyword evidence="4" id="KW-1185">Reference proteome</keyword>
<sequence>MRFQDETTAPREPTLAERRARQQAARREREEAAAKYSAQEKSKKRKRILIGTGVTVGVVALIAVGYSAANDEETVEARCVDENNVVVDDSNCVQPAANGTYHSGVGFIPIFIGGGGRQYHYNYGGSGGIGQVATGGTTVAPKNARVSTPSGKTISRGGLGVSGSGSSSGS</sequence>
<dbReference type="Proteomes" id="UP000586918">
    <property type="component" value="Unassembled WGS sequence"/>
</dbReference>
<feature type="region of interest" description="Disordered" evidence="1">
    <location>
        <begin position="141"/>
        <end position="170"/>
    </location>
</feature>
<evidence type="ECO:0000313" key="4">
    <source>
        <dbReference type="Proteomes" id="UP000586918"/>
    </source>
</evidence>
<feature type="compositionally biased region" description="Gly residues" evidence="1">
    <location>
        <begin position="157"/>
        <end position="170"/>
    </location>
</feature>
<protein>
    <submittedName>
        <fullName evidence="3">Uncharacterized protein</fullName>
    </submittedName>
</protein>
<reference evidence="3 4" key="1">
    <citation type="submission" date="2020-04" db="EMBL/GenBank/DDBJ databases">
        <authorList>
            <person name="Klaysubun C."/>
            <person name="Duangmal K."/>
            <person name="Lipun K."/>
        </authorList>
    </citation>
    <scope>NUCLEOTIDE SEQUENCE [LARGE SCALE GENOMIC DNA]</scope>
    <source>
        <strain evidence="3 4">DSM 45300</strain>
    </source>
</reference>
<accession>A0A848DB96</accession>
<dbReference type="AlphaFoldDB" id="A0A848DB96"/>
<gene>
    <name evidence="3" type="ORF">HF519_00770</name>
</gene>
<keyword evidence="2" id="KW-1133">Transmembrane helix</keyword>
<feature type="transmembrane region" description="Helical" evidence="2">
    <location>
        <begin position="48"/>
        <end position="69"/>
    </location>
</feature>
<organism evidence="3 4">
    <name type="scientific">Pseudonocardia bannensis</name>
    <dbReference type="NCBI Taxonomy" id="630973"/>
    <lineage>
        <taxon>Bacteria</taxon>
        <taxon>Bacillati</taxon>
        <taxon>Actinomycetota</taxon>
        <taxon>Actinomycetes</taxon>
        <taxon>Pseudonocardiales</taxon>
        <taxon>Pseudonocardiaceae</taxon>
        <taxon>Pseudonocardia</taxon>
    </lineage>
</organism>
<evidence type="ECO:0000256" key="2">
    <source>
        <dbReference type="SAM" id="Phobius"/>
    </source>
</evidence>
<dbReference type="EMBL" id="JAAXKZ010000001">
    <property type="protein sequence ID" value="NMH90152.1"/>
    <property type="molecule type" value="Genomic_DNA"/>
</dbReference>
<name>A0A848DB96_9PSEU</name>
<evidence type="ECO:0000256" key="1">
    <source>
        <dbReference type="SAM" id="MobiDB-lite"/>
    </source>
</evidence>
<evidence type="ECO:0000313" key="3">
    <source>
        <dbReference type="EMBL" id="NMH90152.1"/>
    </source>
</evidence>
<comment type="caution">
    <text evidence="3">The sequence shown here is derived from an EMBL/GenBank/DDBJ whole genome shotgun (WGS) entry which is preliminary data.</text>
</comment>
<feature type="region of interest" description="Disordered" evidence="1">
    <location>
        <begin position="1"/>
        <end position="38"/>
    </location>
</feature>
<proteinExistence type="predicted"/>
<keyword evidence="2" id="KW-0472">Membrane</keyword>
<keyword evidence="2" id="KW-0812">Transmembrane</keyword>